<evidence type="ECO:0000256" key="1">
    <source>
        <dbReference type="ARBA" id="ARBA00001933"/>
    </source>
</evidence>
<feature type="domain" description="Tryptophan synthase beta chain-like PALP" evidence="3">
    <location>
        <begin position="36"/>
        <end position="344"/>
    </location>
</feature>
<evidence type="ECO:0000313" key="4">
    <source>
        <dbReference type="EMBL" id="SDF43954.1"/>
    </source>
</evidence>
<keyword evidence="4" id="KW-0456">Lyase</keyword>
<dbReference type="EMBL" id="FNAV01000021">
    <property type="protein sequence ID" value="SDF43954.1"/>
    <property type="molecule type" value="Genomic_DNA"/>
</dbReference>
<name>A0A1G7L3Q2_9RHOB</name>
<dbReference type="STRING" id="282683.SAMN04488105_12149"/>
<reference evidence="5" key="1">
    <citation type="submission" date="2016-10" db="EMBL/GenBank/DDBJ databases">
        <authorList>
            <person name="Varghese N."/>
            <person name="Submissions S."/>
        </authorList>
    </citation>
    <scope>NUCLEOTIDE SEQUENCE [LARGE SCALE GENOMIC DNA]</scope>
    <source>
        <strain evidence="5">DSM 10146</strain>
    </source>
</reference>
<dbReference type="InterPro" id="IPR036052">
    <property type="entry name" value="TrpB-like_PALP_sf"/>
</dbReference>
<evidence type="ECO:0000256" key="2">
    <source>
        <dbReference type="ARBA" id="ARBA00022898"/>
    </source>
</evidence>
<protein>
    <submittedName>
        <fullName evidence="4">Diaminopropionate ammonia-lyase</fullName>
    </submittedName>
</protein>
<keyword evidence="5" id="KW-1185">Reference proteome</keyword>
<accession>A0A1G7L3Q2</accession>
<proteinExistence type="predicted"/>
<dbReference type="PANTHER" id="PTHR42937:SF1">
    <property type="entry name" value="DIAMINOPROPIONATE AMMONIA-LYASE"/>
    <property type="match status" value="1"/>
</dbReference>
<dbReference type="InterPro" id="IPR001926">
    <property type="entry name" value="TrpB-like_PALP"/>
</dbReference>
<gene>
    <name evidence="4" type="ORF">SAMN04488105_12149</name>
</gene>
<organism evidence="4 5">
    <name type="scientific">Salipiger thiooxidans</name>
    <dbReference type="NCBI Taxonomy" id="282683"/>
    <lineage>
        <taxon>Bacteria</taxon>
        <taxon>Pseudomonadati</taxon>
        <taxon>Pseudomonadota</taxon>
        <taxon>Alphaproteobacteria</taxon>
        <taxon>Rhodobacterales</taxon>
        <taxon>Roseobacteraceae</taxon>
        <taxon>Salipiger</taxon>
    </lineage>
</organism>
<comment type="cofactor">
    <cofactor evidence="1">
        <name>pyridoxal 5'-phosphate</name>
        <dbReference type="ChEBI" id="CHEBI:597326"/>
    </cofactor>
</comment>
<sequence>MTFMIENPWRGKGLDPEGLMPVAEATDVAALLGLCPAHRETPLRDAPGLARLAGVAELRIKDERGRMGLGSFKALGAAHAIAREAVAQAGRDPEALRQALAGRTYVAASAGNHGLSVAAGARIFGARAVIFLSRTVPEPFAQRLAAHGAEVVRAGADYEASMAAATEAAGEQGWTLLSDSSWPGYTELPLRVMEGYTQLAAEAVAQMDAPPTHVLLQAGVGGLAAAVAAHLRLAWGDGPRIIVVEPDAAPALIDSIRAGRLVTSEGPVSCMGRLDCKTPSMIALAGLSRDADGFATLTEDEVRDGVAILAEHGFDTTPSGGAGLAALLAGLEPGADARVLAILSEGPEDG</sequence>
<dbReference type="Proteomes" id="UP000198994">
    <property type="component" value="Unassembled WGS sequence"/>
</dbReference>
<dbReference type="Pfam" id="PF00291">
    <property type="entry name" value="PALP"/>
    <property type="match status" value="1"/>
</dbReference>
<dbReference type="GO" id="GO:0016829">
    <property type="term" value="F:lyase activity"/>
    <property type="evidence" value="ECO:0007669"/>
    <property type="project" value="UniProtKB-KW"/>
</dbReference>
<evidence type="ECO:0000259" key="3">
    <source>
        <dbReference type="Pfam" id="PF00291"/>
    </source>
</evidence>
<dbReference type="PANTHER" id="PTHR42937">
    <property type="match status" value="1"/>
</dbReference>
<dbReference type="AlphaFoldDB" id="A0A1G7L3Q2"/>
<dbReference type="SUPFAM" id="SSF53686">
    <property type="entry name" value="Tryptophan synthase beta subunit-like PLP-dependent enzymes"/>
    <property type="match status" value="1"/>
</dbReference>
<evidence type="ECO:0000313" key="5">
    <source>
        <dbReference type="Proteomes" id="UP000198994"/>
    </source>
</evidence>
<dbReference type="Gene3D" id="3.40.50.1100">
    <property type="match status" value="2"/>
</dbReference>
<keyword evidence="2" id="KW-0663">Pyridoxal phosphate</keyword>